<evidence type="ECO:0000313" key="3">
    <source>
        <dbReference type="Proteomes" id="UP000029224"/>
    </source>
</evidence>
<keyword evidence="3" id="KW-1185">Reference proteome</keyword>
<protein>
    <recommendedName>
        <fullName evidence="4">YnhF family membrane protein</fullName>
    </recommendedName>
</protein>
<reference evidence="2 3" key="1">
    <citation type="submission" date="2014-09" db="EMBL/GenBank/DDBJ databases">
        <title>Vibrio maritimus JCM 19240. (C210) whole genome shotgun sequence.</title>
        <authorList>
            <person name="Sawabe T."/>
            <person name="Meirelles P."/>
            <person name="Nakanishi M."/>
            <person name="Sayaka M."/>
            <person name="Hattori M."/>
            <person name="Ohkuma M."/>
        </authorList>
    </citation>
    <scope>NUCLEOTIDE SEQUENCE [LARGE SCALE GENOMIC DNA]</scope>
    <source>
        <strain evidence="2 3">JCM 19240</strain>
    </source>
</reference>
<evidence type="ECO:0008006" key="4">
    <source>
        <dbReference type="Google" id="ProtNLM"/>
    </source>
</evidence>
<feature type="transmembrane region" description="Helical" evidence="1">
    <location>
        <begin position="21"/>
        <end position="42"/>
    </location>
</feature>
<sequence length="44" mass="4742">MCHNGNRNVTKGEVMEYDLKLALTITTIAFSTIIAFGAIAILSV</sequence>
<dbReference type="AlphaFoldDB" id="A0A090TDQ1"/>
<evidence type="ECO:0000313" key="2">
    <source>
        <dbReference type="EMBL" id="GAL36909.1"/>
    </source>
</evidence>
<gene>
    <name evidence="2" type="ORF">JCM19240_3875</name>
</gene>
<organism evidence="2 3">
    <name type="scientific">Vibrio maritimus</name>
    <dbReference type="NCBI Taxonomy" id="990268"/>
    <lineage>
        <taxon>Bacteria</taxon>
        <taxon>Pseudomonadati</taxon>
        <taxon>Pseudomonadota</taxon>
        <taxon>Gammaproteobacteria</taxon>
        <taxon>Vibrionales</taxon>
        <taxon>Vibrionaceae</taxon>
        <taxon>Vibrio</taxon>
    </lineage>
</organism>
<dbReference type="NCBIfam" id="NF033411">
    <property type="entry name" value="small_mem_YnhF"/>
    <property type="match status" value="1"/>
</dbReference>
<dbReference type="InterPro" id="IPR047743">
    <property type="entry name" value="YnhF-like"/>
</dbReference>
<keyword evidence="1" id="KW-0812">Transmembrane</keyword>
<name>A0A090TDQ1_9VIBR</name>
<evidence type="ECO:0000256" key="1">
    <source>
        <dbReference type="SAM" id="Phobius"/>
    </source>
</evidence>
<dbReference type="Proteomes" id="UP000029224">
    <property type="component" value="Unassembled WGS sequence"/>
</dbReference>
<accession>A0A090TDQ1</accession>
<proteinExistence type="predicted"/>
<comment type="caution">
    <text evidence="2">The sequence shown here is derived from an EMBL/GenBank/DDBJ whole genome shotgun (WGS) entry which is preliminary data.</text>
</comment>
<dbReference type="EMBL" id="BBMT01000013">
    <property type="protein sequence ID" value="GAL36909.1"/>
    <property type="molecule type" value="Genomic_DNA"/>
</dbReference>
<keyword evidence="1" id="KW-1133">Transmembrane helix</keyword>
<keyword evidence="1" id="KW-0472">Membrane</keyword>
<reference evidence="2 3" key="2">
    <citation type="submission" date="2014-09" db="EMBL/GenBank/DDBJ databases">
        <authorList>
            <consortium name="NBRP consortium"/>
            <person name="Sawabe T."/>
            <person name="Meirelles P."/>
            <person name="Nakanishi M."/>
            <person name="Sayaka M."/>
            <person name="Hattori M."/>
            <person name="Ohkuma M."/>
        </authorList>
    </citation>
    <scope>NUCLEOTIDE SEQUENCE [LARGE SCALE GENOMIC DNA]</scope>
    <source>
        <strain evidence="2 3">JCM 19240</strain>
    </source>
</reference>